<feature type="region of interest" description="Disordered" evidence="1">
    <location>
        <begin position="75"/>
        <end position="109"/>
    </location>
</feature>
<protein>
    <submittedName>
        <fullName evidence="4">M56 family metallopeptidase</fullName>
    </submittedName>
</protein>
<sequence length="285" mass="31109">MSDLLSTLAEISLTMSAVILLLLVLGPLLAQRYAPQWRYWAWLAVAVRLLIPVNLSLPQAPVTLEAPPDRVVYAAPSAPEPSPAPAAPSPAPGGQEAAGNPALSGPPDGAAPARSLTLSQVLFWLWLSGMAVAVLWHLVGWLRFQSYLCRWAVPAEAPAFLPALLEELELPVPVRLLSCPGLEGPMMTGLLRPTVLLPQGDTDRDALWFILRHELTHFKRRDIPYKALLLCAGVVHWFNPLVWLMLRAAEGDLERACDADVVRGLPQEDRARYGQVILDAVRGRG</sequence>
<evidence type="ECO:0000259" key="3">
    <source>
        <dbReference type="Pfam" id="PF05569"/>
    </source>
</evidence>
<dbReference type="InterPro" id="IPR052173">
    <property type="entry name" value="Beta-lactam_resp_regulator"/>
</dbReference>
<proteinExistence type="predicted"/>
<feature type="transmembrane region" description="Helical" evidence="2">
    <location>
        <begin position="121"/>
        <end position="142"/>
    </location>
</feature>
<feature type="transmembrane region" description="Helical" evidence="2">
    <location>
        <begin position="227"/>
        <end position="246"/>
    </location>
</feature>
<comment type="caution">
    <text evidence="4">The sequence shown here is derived from an EMBL/GenBank/DDBJ whole genome shotgun (WGS) entry which is preliminary data.</text>
</comment>
<evidence type="ECO:0000256" key="2">
    <source>
        <dbReference type="SAM" id="Phobius"/>
    </source>
</evidence>
<feature type="transmembrane region" description="Helical" evidence="2">
    <location>
        <begin position="37"/>
        <end position="57"/>
    </location>
</feature>
<feature type="compositionally biased region" description="Pro residues" evidence="1">
    <location>
        <begin position="78"/>
        <end position="91"/>
    </location>
</feature>
<accession>A0A9D2P065</accession>
<keyword evidence="2" id="KW-0472">Membrane</keyword>
<evidence type="ECO:0000313" key="4">
    <source>
        <dbReference type="EMBL" id="HJC41650.1"/>
    </source>
</evidence>
<organism evidence="4 5">
    <name type="scientific">Candidatus Intestinimonas pullistercoris</name>
    <dbReference type="NCBI Taxonomy" id="2838623"/>
    <lineage>
        <taxon>Bacteria</taxon>
        <taxon>Bacillati</taxon>
        <taxon>Bacillota</taxon>
        <taxon>Clostridia</taxon>
        <taxon>Eubacteriales</taxon>
        <taxon>Intestinimonas</taxon>
    </lineage>
</organism>
<dbReference type="PANTHER" id="PTHR34978">
    <property type="entry name" value="POSSIBLE SENSOR-TRANSDUCER PROTEIN BLAR"/>
    <property type="match status" value="1"/>
</dbReference>
<keyword evidence="2" id="KW-1133">Transmembrane helix</keyword>
<reference evidence="4" key="2">
    <citation type="submission" date="2021-04" db="EMBL/GenBank/DDBJ databases">
        <authorList>
            <person name="Gilroy R."/>
        </authorList>
    </citation>
    <scope>NUCLEOTIDE SEQUENCE</scope>
    <source>
        <strain evidence="4">CHK186-1790</strain>
    </source>
</reference>
<dbReference type="PANTHER" id="PTHR34978:SF3">
    <property type="entry name" value="SLR0241 PROTEIN"/>
    <property type="match status" value="1"/>
</dbReference>
<keyword evidence="2" id="KW-0812">Transmembrane</keyword>
<dbReference type="EMBL" id="DWWJ01000161">
    <property type="protein sequence ID" value="HJC41650.1"/>
    <property type="molecule type" value="Genomic_DNA"/>
</dbReference>
<dbReference type="AlphaFoldDB" id="A0A9D2P065"/>
<name>A0A9D2P065_9FIRM</name>
<evidence type="ECO:0000256" key="1">
    <source>
        <dbReference type="SAM" id="MobiDB-lite"/>
    </source>
</evidence>
<gene>
    <name evidence="4" type="ORF">H9701_08880</name>
</gene>
<reference evidence="4" key="1">
    <citation type="journal article" date="2021" name="PeerJ">
        <title>Extensive microbial diversity within the chicken gut microbiome revealed by metagenomics and culture.</title>
        <authorList>
            <person name="Gilroy R."/>
            <person name="Ravi A."/>
            <person name="Getino M."/>
            <person name="Pursley I."/>
            <person name="Horton D.L."/>
            <person name="Alikhan N.F."/>
            <person name="Baker D."/>
            <person name="Gharbi K."/>
            <person name="Hall N."/>
            <person name="Watson M."/>
            <person name="Adriaenssens E.M."/>
            <person name="Foster-Nyarko E."/>
            <person name="Jarju S."/>
            <person name="Secka A."/>
            <person name="Antonio M."/>
            <person name="Oren A."/>
            <person name="Chaudhuri R.R."/>
            <person name="La Ragione R."/>
            <person name="Hildebrand F."/>
            <person name="Pallen M.J."/>
        </authorList>
    </citation>
    <scope>NUCLEOTIDE SEQUENCE</scope>
    <source>
        <strain evidence="4">CHK186-1790</strain>
    </source>
</reference>
<feature type="transmembrane region" description="Helical" evidence="2">
    <location>
        <begin position="12"/>
        <end position="30"/>
    </location>
</feature>
<dbReference type="CDD" id="cd07341">
    <property type="entry name" value="M56_BlaR1_MecR1_like"/>
    <property type="match status" value="1"/>
</dbReference>
<dbReference type="Proteomes" id="UP000823882">
    <property type="component" value="Unassembled WGS sequence"/>
</dbReference>
<dbReference type="InterPro" id="IPR008756">
    <property type="entry name" value="Peptidase_M56"/>
</dbReference>
<evidence type="ECO:0000313" key="5">
    <source>
        <dbReference type="Proteomes" id="UP000823882"/>
    </source>
</evidence>
<feature type="domain" description="Peptidase M56" evidence="3">
    <location>
        <begin position="7"/>
        <end position="281"/>
    </location>
</feature>
<dbReference type="Pfam" id="PF05569">
    <property type="entry name" value="Peptidase_M56"/>
    <property type="match status" value="1"/>
</dbReference>